<feature type="compositionally biased region" description="Basic residues" evidence="1">
    <location>
        <begin position="1"/>
        <end position="12"/>
    </location>
</feature>
<protein>
    <recommendedName>
        <fullName evidence="2">SnoaL-like domain-containing protein</fullName>
    </recommendedName>
</protein>
<dbReference type="Gene3D" id="3.10.450.50">
    <property type="match status" value="1"/>
</dbReference>
<evidence type="ECO:0000259" key="2">
    <source>
        <dbReference type="Pfam" id="PF13577"/>
    </source>
</evidence>
<dbReference type="EMBL" id="JNAD02000002">
    <property type="protein sequence ID" value="RKM97976.1"/>
    <property type="molecule type" value="Genomic_DNA"/>
</dbReference>
<organism evidence="3 4">
    <name type="scientific">Streptomyces xinghaiensis</name>
    <dbReference type="NCBI Taxonomy" id="1038928"/>
    <lineage>
        <taxon>Bacteria</taxon>
        <taxon>Bacillati</taxon>
        <taxon>Actinomycetota</taxon>
        <taxon>Actinomycetes</taxon>
        <taxon>Kitasatosporales</taxon>
        <taxon>Streptomycetaceae</taxon>
        <taxon>Streptomyces</taxon>
    </lineage>
</organism>
<dbReference type="Pfam" id="PF13577">
    <property type="entry name" value="SnoaL_4"/>
    <property type="match status" value="1"/>
</dbReference>
<feature type="domain" description="SnoaL-like" evidence="2">
    <location>
        <begin position="63"/>
        <end position="182"/>
    </location>
</feature>
<dbReference type="InterPro" id="IPR037401">
    <property type="entry name" value="SnoaL-like"/>
</dbReference>
<keyword evidence="4" id="KW-1185">Reference proteome</keyword>
<gene>
    <name evidence="3" type="ORF">SFRA_005395</name>
</gene>
<reference evidence="3 4" key="1">
    <citation type="journal article" date="2014" name="Genome Announc.">
        <title>Draft Genome Sequence of Streptomyces fradiae ATCC 19609, a Strain Highly Sensitive to Antibiotics.</title>
        <authorList>
            <person name="Bekker O.B."/>
            <person name="Klimina K.M."/>
            <person name="Vatlin A.A."/>
            <person name="Zakharevich N.V."/>
            <person name="Kasianov A.S."/>
            <person name="Danilenko V.N."/>
        </authorList>
    </citation>
    <scope>NUCLEOTIDE SEQUENCE [LARGE SCALE GENOMIC DNA]</scope>
    <source>
        <strain evidence="3 4">ATCC 19609</strain>
    </source>
</reference>
<comment type="caution">
    <text evidence="3">The sequence shown here is derived from an EMBL/GenBank/DDBJ whole genome shotgun (WGS) entry which is preliminary data.</text>
</comment>
<dbReference type="Proteomes" id="UP000028058">
    <property type="component" value="Unassembled WGS sequence"/>
</dbReference>
<evidence type="ECO:0000313" key="4">
    <source>
        <dbReference type="Proteomes" id="UP000028058"/>
    </source>
</evidence>
<name>A0A3R7J7V2_9ACTN</name>
<evidence type="ECO:0000256" key="1">
    <source>
        <dbReference type="SAM" id="MobiDB-lite"/>
    </source>
</evidence>
<sequence>MCPPRSGHRRSQTAHPQLERPSSRSGPRWGSLRSTEHARITDHRSPITEGATMAGTTTDADLYCEVVQYYARQMPLMEEGRIEEYAATFTEDGVFEHAMGWRLAGREQLVEGTRTGVARYAGKAMRHWYDRITVTAAEDGEVHCGYLAMVSLVDAEGRVSFEPSCTVRDVLVRRDGELLTRYRFIRHDTADPTRIWEGRLAEQT</sequence>
<feature type="compositionally biased region" description="Low complexity" evidence="1">
    <location>
        <begin position="23"/>
        <end position="33"/>
    </location>
</feature>
<dbReference type="AlphaFoldDB" id="A0A3R7J7V2"/>
<feature type="region of interest" description="Disordered" evidence="1">
    <location>
        <begin position="1"/>
        <end position="53"/>
    </location>
</feature>
<evidence type="ECO:0000313" key="3">
    <source>
        <dbReference type="EMBL" id="RKM97976.1"/>
    </source>
</evidence>
<dbReference type="SUPFAM" id="SSF54427">
    <property type="entry name" value="NTF2-like"/>
    <property type="match status" value="1"/>
</dbReference>
<feature type="compositionally biased region" description="Basic and acidic residues" evidence="1">
    <location>
        <begin position="34"/>
        <end position="46"/>
    </location>
</feature>
<accession>A0A3R7J7V2</accession>
<dbReference type="InterPro" id="IPR032710">
    <property type="entry name" value="NTF2-like_dom_sf"/>
</dbReference>
<proteinExistence type="predicted"/>